<comment type="catalytic activity">
    <reaction evidence="1">
        <text>[(1-&gt;4)-alpha-D-glucosyl](n) + phosphate = [(1-&gt;4)-alpha-D-glucosyl](n-1) + alpha-D-glucose 1-phosphate</text>
        <dbReference type="Rhea" id="RHEA:41732"/>
        <dbReference type="Rhea" id="RHEA-COMP:9584"/>
        <dbReference type="Rhea" id="RHEA-COMP:9586"/>
        <dbReference type="ChEBI" id="CHEBI:15444"/>
        <dbReference type="ChEBI" id="CHEBI:43474"/>
        <dbReference type="ChEBI" id="CHEBI:58601"/>
        <dbReference type="EC" id="2.4.1.1"/>
    </reaction>
</comment>
<dbReference type="InterPro" id="IPR035090">
    <property type="entry name" value="Pyridoxal_P_attach_site"/>
</dbReference>
<dbReference type="CAZy" id="GT35">
    <property type="family name" value="Glycosyltransferase Family 35"/>
</dbReference>
<keyword evidence="6" id="KW-0328">Glycosyltransferase</keyword>
<evidence type="ECO:0000256" key="4">
    <source>
        <dbReference type="ARBA" id="ARBA00012591"/>
    </source>
</evidence>
<feature type="compositionally biased region" description="Basic residues" evidence="11">
    <location>
        <begin position="552"/>
        <end position="570"/>
    </location>
</feature>
<dbReference type="STRING" id="405948.SACE_6216"/>
<dbReference type="InterPro" id="IPR024517">
    <property type="entry name" value="Glycogen_phosphorylase_DUF3417"/>
</dbReference>
<evidence type="ECO:0000313" key="13">
    <source>
        <dbReference type="EMBL" id="CAM05389.1"/>
    </source>
</evidence>
<keyword evidence="5" id="KW-0021">Allosteric enzyme</keyword>
<dbReference type="Pfam" id="PF11897">
    <property type="entry name" value="DUF3417"/>
    <property type="match status" value="1"/>
</dbReference>
<keyword evidence="7" id="KW-0808">Transferase</keyword>
<protein>
    <recommendedName>
        <fullName evidence="4">glycogen phosphorylase</fullName>
        <ecNumber evidence="4">2.4.1.1</ecNumber>
    </recommendedName>
</protein>
<comment type="similarity">
    <text evidence="3">Belongs to the glycogen phosphorylase family.</text>
</comment>
<dbReference type="PANTHER" id="PTHR42655">
    <property type="entry name" value="GLYCOGEN PHOSPHORYLASE"/>
    <property type="match status" value="1"/>
</dbReference>
<dbReference type="SUPFAM" id="SSF53756">
    <property type="entry name" value="UDP-Glycosyltransferase/glycogen phosphorylase"/>
    <property type="match status" value="1"/>
</dbReference>
<keyword evidence="14" id="KW-1185">Reference proteome</keyword>
<evidence type="ECO:0000256" key="6">
    <source>
        <dbReference type="ARBA" id="ARBA00022676"/>
    </source>
</evidence>
<dbReference type="EMBL" id="AM420293">
    <property type="protein sequence ID" value="CAM05389.1"/>
    <property type="molecule type" value="Genomic_DNA"/>
</dbReference>
<feature type="region of interest" description="Disordered" evidence="11">
    <location>
        <begin position="156"/>
        <end position="183"/>
    </location>
</feature>
<evidence type="ECO:0000313" key="14">
    <source>
        <dbReference type="Proteomes" id="UP000006728"/>
    </source>
</evidence>
<feature type="region of interest" description="Disordered" evidence="11">
    <location>
        <begin position="538"/>
        <end position="583"/>
    </location>
</feature>
<dbReference type="HOGENOM" id="CLU_250895_0_0_11"/>
<dbReference type="EC" id="2.4.1.1" evidence="4"/>
<comment type="function">
    <text evidence="10">Phosphorylase is an important allosteric enzyme in carbohydrate metabolism. Enzymes from different sources differ in their regulatory mechanisms and in their natural substrates. However, all known phosphorylases share catalytic and structural properties.</text>
</comment>
<evidence type="ECO:0000256" key="11">
    <source>
        <dbReference type="SAM" id="MobiDB-lite"/>
    </source>
</evidence>
<evidence type="ECO:0000256" key="9">
    <source>
        <dbReference type="ARBA" id="ARBA00023277"/>
    </source>
</evidence>
<dbReference type="Gene3D" id="3.40.50.2000">
    <property type="entry name" value="Glycogen Phosphorylase B"/>
    <property type="match status" value="3"/>
</dbReference>
<proteinExistence type="inferred from homology"/>
<feature type="compositionally biased region" description="Basic and acidic residues" evidence="11">
    <location>
        <begin position="492"/>
        <end position="506"/>
    </location>
</feature>
<feature type="domain" description="DUF3417" evidence="12">
    <location>
        <begin position="620"/>
        <end position="730"/>
    </location>
</feature>
<dbReference type="NCBIfam" id="TIGR02094">
    <property type="entry name" value="more_P_ylases"/>
    <property type="match status" value="1"/>
</dbReference>
<reference evidence="13 14" key="1">
    <citation type="journal article" date="2007" name="Nat. Biotechnol.">
        <title>Complete genome sequence of the erythromycin-producing bacterium Saccharopolyspora erythraea NRRL23338.</title>
        <authorList>
            <person name="Oliynyk M."/>
            <person name="Samborskyy M."/>
            <person name="Lester J.B."/>
            <person name="Mironenko T."/>
            <person name="Scott N."/>
            <person name="Dickens S."/>
            <person name="Haydock S.F."/>
            <person name="Leadlay P.F."/>
        </authorList>
    </citation>
    <scope>NUCLEOTIDE SEQUENCE [LARGE SCALE GENOMIC DNA]</scope>
    <source>
        <strain evidence="14">ATCC 11635 / DSM 40517 / JCM 4748 / NBRC 13426 / NCIMB 8594 / NRRL 2338</strain>
    </source>
</reference>
<evidence type="ECO:0000259" key="12">
    <source>
        <dbReference type="Pfam" id="PF11897"/>
    </source>
</evidence>
<evidence type="ECO:0000256" key="2">
    <source>
        <dbReference type="ARBA" id="ARBA00001933"/>
    </source>
</evidence>
<dbReference type="PANTHER" id="PTHR42655:SF1">
    <property type="entry name" value="GLYCOGEN PHOSPHORYLASE"/>
    <property type="match status" value="1"/>
</dbReference>
<evidence type="ECO:0000256" key="10">
    <source>
        <dbReference type="ARBA" id="ARBA00025174"/>
    </source>
</evidence>
<dbReference type="GO" id="GO:0008184">
    <property type="term" value="F:glycogen phosphorylase activity"/>
    <property type="evidence" value="ECO:0007669"/>
    <property type="project" value="InterPro"/>
</dbReference>
<evidence type="ECO:0000256" key="1">
    <source>
        <dbReference type="ARBA" id="ARBA00001275"/>
    </source>
</evidence>
<keyword evidence="9" id="KW-0119">Carbohydrate metabolism</keyword>
<dbReference type="InterPro" id="IPR000811">
    <property type="entry name" value="Glyco_trans_35"/>
</dbReference>
<keyword evidence="8" id="KW-0663">Pyridoxal phosphate</keyword>
<feature type="region of interest" description="Disordered" evidence="11">
    <location>
        <begin position="487"/>
        <end position="506"/>
    </location>
</feature>
<gene>
    <name evidence="13" type="ordered locus">SACE_6216</name>
</gene>
<accession>A4FMW4</accession>
<dbReference type="Proteomes" id="UP000006728">
    <property type="component" value="Chromosome"/>
</dbReference>
<feature type="region of interest" description="Disordered" evidence="11">
    <location>
        <begin position="290"/>
        <end position="310"/>
    </location>
</feature>
<dbReference type="PROSITE" id="PS00102">
    <property type="entry name" value="PHOSPHORYLASE"/>
    <property type="match status" value="1"/>
</dbReference>
<evidence type="ECO:0000256" key="3">
    <source>
        <dbReference type="ARBA" id="ARBA00006047"/>
    </source>
</evidence>
<dbReference type="KEGG" id="sen:SACE_6216"/>
<dbReference type="GO" id="GO:0005975">
    <property type="term" value="P:carbohydrate metabolic process"/>
    <property type="evidence" value="ECO:0007669"/>
    <property type="project" value="InterPro"/>
</dbReference>
<name>A4FMW4_SACEN</name>
<evidence type="ECO:0000256" key="8">
    <source>
        <dbReference type="ARBA" id="ARBA00022898"/>
    </source>
</evidence>
<evidence type="ECO:0000256" key="7">
    <source>
        <dbReference type="ARBA" id="ARBA00022679"/>
    </source>
</evidence>
<evidence type="ECO:0000256" key="5">
    <source>
        <dbReference type="ARBA" id="ARBA00022533"/>
    </source>
</evidence>
<dbReference type="eggNOG" id="COG0058">
    <property type="taxonomic scope" value="Bacteria"/>
</dbReference>
<dbReference type="Pfam" id="PF00343">
    <property type="entry name" value="Phosphorylase"/>
    <property type="match status" value="1"/>
</dbReference>
<dbReference type="InterPro" id="IPR011834">
    <property type="entry name" value="Agluc_phsphrylas"/>
</dbReference>
<feature type="compositionally biased region" description="Basic and acidic residues" evidence="11">
    <location>
        <begin position="540"/>
        <end position="551"/>
    </location>
</feature>
<dbReference type="InterPro" id="IPR052182">
    <property type="entry name" value="Glycogen/Maltodextrin_Phosph"/>
</dbReference>
<organism evidence="13 14">
    <name type="scientific">Saccharopolyspora erythraea (strain ATCC 11635 / DSM 40517 / JCM 4748 / NBRC 13426 / NCIMB 8594 / NRRL 2338)</name>
    <dbReference type="NCBI Taxonomy" id="405948"/>
    <lineage>
        <taxon>Bacteria</taxon>
        <taxon>Bacillati</taxon>
        <taxon>Actinomycetota</taxon>
        <taxon>Actinomycetes</taxon>
        <taxon>Pseudonocardiales</taxon>
        <taxon>Pseudonocardiaceae</taxon>
        <taxon>Saccharopolyspora</taxon>
    </lineage>
</organism>
<sequence length="1458" mass="157086">MTGSNFLPPKAFGNSSAQNSSTSATALRASLSISPLSVPSTGRLDSGAPAFGPLGPLAAGSPATVSVANPPGVVGVPLTACEHPATSAAHVITAVVVPMMRRRLRLRADTASTDVSHPCRKVPSGDAGYRARLRPQQPIWWVPGARRDRPHRAYRPRRVSAQTAGARTAERASAEGEEPVEAGERVDAVDVARDAVAREQHLDRLVEVAGGQRGPAGVGARQAGDAAPAFHAVRGQAQGVERGDGVPGRDERGDRLVTDVVVERGQRGFVDGHPRGVGAVLHGRLPASRARVVDDRGSRPPRAAAAHQPGEVVADVRRGQHLGHRPVRFLRRLRGQRGARLRAAPGTSAVAVLERGDPVEGASVRVGGLPAADRVAEDGERAHRAVELVRPHAQVRGAPVGRPPDERTGVAVGHRLGAPRVVGARAGALLHGVAELVGEHDHDGGLPVVLAQHRQQRGAVPGDGVDGRAVVGVALDVGGIARARRRGGARVRGVDREEAAVDRPPRPAEGRRVLRLPVLLHVGDDGGREPVGLAAVGSVHEGRIDGPDRHARSLRGRRRTRAQRSHRRDQRRQEPPCTHGTSFASRCDVTAAASPHGRAGVEIWSAPMRAVHRFTVRAHLPEALSALGTLATNLRWTWHPPTQDLFASVDPEVWSAVGGDPLRLLAEVPAGRLSRLARDEDFLARTRAVDDDLRRYLTVPRWYQQRQDEGGLLPDSVAYFSMEFGVAEALPNYSGGLGVLAGDHLKSASDLGVPLVGVGLLYRSGYFRQALSSEGWQVEHYPVLDPRALPLETVNDRAGSPVLVRVAMPEGRTLRARIWKAQVGRVPLLLLDTDLPENDDDLRGTTDRLYGGDADHRIRQEILAGVGGMRAVRAYCELSGHPQPAVFHTNEGHAGFLGLERVRELQDDHGLQFDEAVVAVRAGTVFTTHTPVPAGIDRFPVDLVRHYFGDGSPQALVPGVPTERVLALGAEENPGMFNMAHMGLRLAQRANGVSQLHGGVSRKMFRGLWPGFGTEEVPIGSVTNGVHGPTWSARELGKLLGESEMDSGAGLRGMEPVSDSLLWELRCSLRQRLVDEVRRRLRHAWRQRGASDLELGWCDSVFDPDVLTIGFARRVPTYKRLTLMLRDTELLRELLLDPERPVQVVVAGKSHPADEGGKVMIQKIVQFADQADVRHRIVFLPDYDMALARYLVSGCDVWLNNPVRPLEACGTSGMKAALNGGLNLSVRDGWWDEMFDGHNGWAIPDADGVTDPNRRDDLEAAALYELISTQVAPAFYERNTDGVPGKWMSMVRHTLATLGPRVQSSRMVREYVDHHYAPAARSAAAVAVQGYRGAKEIADYRSRLSAAWTWVRIHDTEMAVEDGGTPLLGGQVVVRAQVDLAGLDPSDVNVEVVVGRVDDSDELHDFVTEPMEPTAEGHYSATVTLPHAGPAGYTVRVLPKHPLLSGPAELGKVVLAGA</sequence>
<comment type="cofactor">
    <cofactor evidence="2">
        <name>pyridoxal 5'-phosphate</name>
        <dbReference type="ChEBI" id="CHEBI:597326"/>
    </cofactor>
</comment>
<dbReference type="GO" id="GO:0030170">
    <property type="term" value="F:pyridoxal phosphate binding"/>
    <property type="evidence" value="ECO:0007669"/>
    <property type="project" value="InterPro"/>
</dbReference>